<sequence length="553" mass="62739">MSSATSKLEKIQIDEDRFAKECDTLAKEWIRNLSELTDEELLWLGLTLSEERSVGTHYHLVKAWGLAKEGRYSNQSIKEFVKNQLEETKKSFSDDVLARENLYSLAQRGFTIASLKKSLQTLHEQLENAMLPRPMNLPTLGANVDDCHTEGSQLAFHLLTGYELGLASHNYPDLNSLNLVYDHHFAPEWKATIEASLQGLPYSKTIFLIIHLLKRDRFQAVDAFNMLTAATVLSGKEAGFELNSRVLTGLTQDPDPHKSPARKLREVHLMAAGFDPKTQSCSCGAKATSLVPLADHLTYDRGEKCQFRHDLLTKTDKLLKQQLVEMASQFGFSINHGCWGCGKHIPKAATHQELMDQPAYTRADGKWNCDFCSSKFKDFQQKRVELSRKGIYINPPAPFNCETCQLDYCTDCLSCNHSFEKVEALEAAKCLNTHEVSCDLCRTGHIDWSRVEDKSKWTIRLHPDINGAICRKCRESKFPDNKGSHLTEVNIEDQLEEQTRMVCAYRDCKNGVIPDTRRTLYTSKKHLRQCKKCLATVLCEKCYSDYPSGQPVD</sequence>
<reference evidence="1 2" key="1">
    <citation type="submission" date="2022-05" db="EMBL/GenBank/DDBJ databases">
        <authorList>
            <person name="Park J.-S."/>
        </authorList>
    </citation>
    <scope>NUCLEOTIDE SEQUENCE [LARGE SCALE GENOMIC DNA]</scope>
    <source>
        <strain evidence="1 2">2012CJ34-2</strain>
    </source>
</reference>
<accession>A0ABT0PJT7</accession>
<dbReference type="EMBL" id="JAMFLX010000027">
    <property type="protein sequence ID" value="MCL6271536.1"/>
    <property type="molecule type" value="Genomic_DNA"/>
</dbReference>
<gene>
    <name evidence="1" type="ORF">M3P05_16595</name>
</gene>
<dbReference type="RefSeq" id="WP_249701156.1">
    <property type="nucleotide sequence ID" value="NZ_JAMFLX010000027.1"/>
</dbReference>
<comment type="caution">
    <text evidence="1">The sequence shown here is derived from an EMBL/GenBank/DDBJ whole genome shotgun (WGS) entry which is preliminary data.</text>
</comment>
<dbReference type="Proteomes" id="UP001203338">
    <property type="component" value="Unassembled WGS sequence"/>
</dbReference>
<keyword evidence="2" id="KW-1185">Reference proteome</keyword>
<protein>
    <submittedName>
        <fullName evidence="1">Uncharacterized protein</fullName>
    </submittedName>
</protein>
<organism evidence="1 2">
    <name type="scientific">Parendozoicomonas callyspongiae</name>
    <dbReference type="NCBI Taxonomy" id="2942213"/>
    <lineage>
        <taxon>Bacteria</taxon>
        <taxon>Pseudomonadati</taxon>
        <taxon>Pseudomonadota</taxon>
        <taxon>Gammaproteobacteria</taxon>
        <taxon>Oceanospirillales</taxon>
        <taxon>Endozoicomonadaceae</taxon>
        <taxon>Parendozoicomonas</taxon>
    </lineage>
</organism>
<proteinExistence type="predicted"/>
<evidence type="ECO:0000313" key="2">
    <source>
        <dbReference type="Proteomes" id="UP001203338"/>
    </source>
</evidence>
<name>A0ABT0PJT7_9GAMM</name>
<evidence type="ECO:0000313" key="1">
    <source>
        <dbReference type="EMBL" id="MCL6271536.1"/>
    </source>
</evidence>